<dbReference type="InterPro" id="IPR003034">
    <property type="entry name" value="SAP_dom"/>
</dbReference>
<comment type="subcellular location">
    <subcellularLocation>
        <location evidence="1">Membrane</location>
    </subcellularLocation>
</comment>
<dbReference type="GO" id="GO:0004307">
    <property type="term" value="F:ethanolaminephosphotransferase activity"/>
    <property type="evidence" value="ECO:0007669"/>
    <property type="project" value="UniProtKB-EC"/>
</dbReference>
<dbReference type="Proteomes" id="UP001224775">
    <property type="component" value="Unassembled WGS sequence"/>
</dbReference>
<evidence type="ECO:0000313" key="9">
    <source>
        <dbReference type="EMBL" id="KAK1737290.1"/>
    </source>
</evidence>
<dbReference type="InterPro" id="IPR036361">
    <property type="entry name" value="SAP_dom_sf"/>
</dbReference>
<dbReference type="InterPro" id="IPR043130">
    <property type="entry name" value="CDP-OH_PTrfase_TM_dom"/>
</dbReference>
<dbReference type="InterPro" id="IPR048254">
    <property type="entry name" value="CDP_ALCOHOL_P_TRANSF_CS"/>
</dbReference>
<dbReference type="Gene3D" id="1.20.120.1760">
    <property type="match status" value="1"/>
</dbReference>
<feature type="transmembrane region" description="Helical" evidence="7">
    <location>
        <begin position="199"/>
        <end position="214"/>
    </location>
</feature>
<reference evidence="9" key="1">
    <citation type="submission" date="2023-06" db="EMBL/GenBank/DDBJ databases">
        <title>Survivors Of The Sea: Transcriptome response of Skeletonema marinoi to long-term dormancy.</title>
        <authorList>
            <person name="Pinder M.I.M."/>
            <person name="Kourtchenko O."/>
            <person name="Robertson E.K."/>
            <person name="Larsson T."/>
            <person name="Maumus F."/>
            <person name="Osuna-Cruz C.M."/>
            <person name="Vancaester E."/>
            <person name="Stenow R."/>
            <person name="Vandepoele K."/>
            <person name="Ploug H."/>
            <person name="Bruchert V."/>
            <person name="Godhe A."/>
            <person name="Topel M."/>
        </authorList>
    </citation>
    <scope>NUCLEOTIDE SEQUENCE</scope>
    <source>
        <strain evidence="9">R05AC</strain>
    </source>
</reference>
<protein>
    <submittedName>
        <fullName evidence="9">Ethanolaminephosphotransferase</fullName>
        <ecNumber evidence="9">2.7.8.1</ecNumber>
    </submittedName>
</protein>
<dbReference type="InterPro" id="IPR000462">
    <property type="entry name" value="CDP-OH_P_trans"/>
</dbReference>
<evidence type="ECO:0000313" key="10">
    <source>
        <dbReference type="Proteomes" id="UP001224775"/>
    </source>
</evidence>
<evidence type="ECO:0000256" key="6">
    <source>
        <dbReference type="SAM" id="MobiDB-lite"/>
    </source>
</evidence>
<feature type="transmembrane region" description="Helical" evidence="7">
    <location>
        <begin position="163"/>
        <end position="187"/>
    </location>
</feature>
<evidence type="ECO:0000256" key="3">
    <source>
        <dbReference type="ARBA" id="ARBA00022679"/>
    </source>
</evidence>
<comment type="caution">
    <text evidence="9">The sequence shown here is derived from an EMBL/GenBank/DDBJ whole genome shotgun (WGS) entry which is preliminary data.</text>
</comment>
<dbReference type="SUPFAM" id="SSF68906">
    <property type="entry name" value="SAP domain"/>
    <property type="match status" value="1"/>
</dbReference>
<dbReference type="EMBL" id="JATAAI010000026">
    <property type="protein sequence ID" value="KAK1737290.1"/>
    <property type="molecule type" value="Genomic_DNA"/>
</dbReference>
<evidence type="ECO:0000256" key="5">
    <source>
        <dbReference type="RuleBase" id="RU003750"/>
    </source>
</evidence>
<dbReference type="GO" id="GO:0008654">
    <property type="term" value="P:phospholipid biosynthetic process"/>
    <property type="evidence" value="ECO:0007669"/>
    <property type="project" value="InterPro"/>
</dbReference>
<dbReference type="EC" id="2.7.8.1" evidence="9"/>
<dbReference type="Pfam" id="PF02037">
    <property type="entry name" value="SAP"/>
    <property type="match status" value="1"/>
</dbReference>
<dbReference type="Pfam" id="PF01066">
    <property type="entry name" value="CDP-OH_P_transf"/>
    <property type="match status" value="1"/>
</dbReference>
<evidence type="ECO:0000256" key="4">
    <source>
        <dbReference type="ARBA" id="ARBA00023136"/>
    </source>
</evidence>
<comment type="similarity">
    <text evidence="2 5">Belongs to the CDP-alcohol phosphatidyltransferase class-I family.</text>
</comment>
<keyword evidence="4 7" id="KW-0472">Membrane</keyword>
<proteinExistence type="inferred from homology"/>
<evidence type="ECO:0000256" key="7">
    <source>
        <dbReference type="SAM" id="Phobius"/>
    </source>
</evidence>
<keyword evidence="3 5" id="KW-0808">Transferase</keyword>
<dbReference type="PANTHER" id="PTHR10414:SF37">
    <property type="entry name" value="BB IN A BOXCAR, ISOFORM C"/>
    <property type="match status" value="1"/>
</dbReference>
<evidence type="ECO:0000259" key="8">
    <source>
        <dbReference type="PROSITE" id="PS50800"/>
    </source>
</evidence>
<dbReference type="PANTHER" id="PTHR10414">
    <property type="entry name" value="ETHANOLAMINEPHOSPHOTRANSFERASE"/>
    <property type="match status" value="1"/>
</dbReference>
<dbReference type="SMART" id="SM00513">
    <property type="entry name" value="SAP"/>
    <property type="match status" value="1"/>
</dbReference>
<feature type="region of interest" description="Disordered" evidence="6">
    <location>
        <begin position="80"/>
        <end position="100"/>
    </location>
</feature>
<sequence length="514" mass="57581">MAASEEEYNGLTCVQLRAICKERGLVQKGVKKVIVDRLMKDDKASTPAAAPTPTQAVHSSPQKEDNEEEDIGIILGSPTKVLSSSSPVKSPAPAASASSSIDNNYQEFQDETHTCHLFEGRSKYLSPSGLHFIANHQYRPSEYTHLDNLLNPFWTYLTECLPLWLAPNMVTTLGGMHCALAYGVMWYYCPDFDTTPPDWVVMLAGYCAFAYYTLDCMDGKQARRTGSSSPLGQLFDHGFDCICTLFFVATFSSYLEIGGTHWFNMLQTSLQFAFFMAQWEEYHTLVLPHNAGKWCGVTEVNYASALGAICVSLIDREAFFQKSMQDTLAPFGLTSALPALVKDMELRHFALCGWGGMSLILMGLSLKRTLCHPRIAGEDMDASEIRFNRINALSKLASPFLLCVAAFIVPPEFIRTRYLSVVLGCALSLLTKKMIVFSMAKMPYAIIQTDIFPFIFAAIWIRYDTRLTKEGGDFVLGVLSIWYAYRLLRWVNVAINQICAKLGIYCFRLKKRDD</sequence>
<feature type="transmembrane region" description="Helical" evidence="7">
    <location>
        <begin position="443"/>
        <end position="463"/>
    </location>
</feature>
<dbReference type="AlphaFoldDB" id="A0AAD8Y1F2"/>
<feature type="region of interest" description="Disordered" evidence="6">
    <location>
        <begin position="42"/>
        <end position="68"/>
    </location>
</feature>
<evidence type="ECO:0000256" key="2">
    <source>
        <dbReference type="ARBA" id="ARBA00010441"/>
    </source>
</evidence>
<name>A0AAD8Y1F2_9STRA</name>
<dbReference type="InterPro" id="IPR014472">
    <property type="entry name" value="CHOPT"/>
</dbReference>
<keyword evidence="7" id="KW-0812">Transmembrane</keyword>
<dbReference type="Gene3D" id="1.10.720.30">
    <property type="entry name" value="SAP domain"/>
    <property type="match status" value="1"/>
</dbReference>
<feature type="domain" description="SAP" evidence="8">
    <location>
        <begin position="8"/>
        <end position="42"/>
    </location>
</feature>
<keyword evidence="7" id="KW-1133">Transmembrane helix</keyword>
<evidence type="ECO:0000256" key="1">
    <source>
        <dbReference type="ARBA" id="ARBA00004370"/>
    </source>
</evidence>
<keyword evidence="10" id="KW-1185">Reference proteome</keyword>
<dbReference type="PROSITE" id="PS50800">
    <property type="entry name" value="SAP"/>
    <property type="match status" value="1"/>
</dbReference>
<accession>A0AAD8Y1F2</accession>
<organism evidence="9 10">
    <name type="scientific">Skeletonema marinoi</name>
    <dbReference type="NCBI Taxonomy" id="267567"/>
    <lineage>
        <taxon>Eukaryota</taxon>
        <taxon>Sar</taxon>
        <taxon>Stramenopiles</taxon>
        <taxon>Ochrophyta</taxon>
        <taxon>Bacillariophyta</taxon>
        <taxon>Coscinodiscophyceae</taxon>
        <taxon>Thalassiosirophycidae</taxon>
        <taxon>Thalassiosirales</taxon>
        <taxon>Skeletonemataceae</taxon>
        <taxon>Skeletonema</taxon>
        <taxon>Skeletonema marinoi-dohrnii complex</taxon>
    </lineage>
</organism>
<dbReference type="PROSITE" id="PS00379">
    <property type="entry name" value="CDP_ALCOHOL_P_TRANSF"/>
    <property type="match status" value="1"/>
</dbReference>
<gene>
    <name evidence="9" type="ORF">QTG54_012157</name>
</gene>
<feature type="transmembrane region" description="Helical" evidence="7">
    <location>
        <begin position="387"/>
        <end position="408"/>
    </location>
</feature>
<dbReference type="GO" id="GO:0016020">
    <property type="term" value="C:membrane"/>
    <property type="evidence" value="ECO:0007669"/>
    <property type="project" value="UniProtKB-SubCell"/>
</dbReference>